<proteinExistence type="predicted"/>
<feature type="transmembrane region" description="Helical" evidence="8">
    <location>
        <begin position="153"/>
        <end position="173"/>
    </location>
</feature>
<keyword evidence="10" id="KW-1185">Reference proteome</keyword>
<keyword evidence="2" id="KW-1003">Cell membrane</keyword>
<keyword evidence="6" id="KW-0675">Receptor</keyword>
<feature type="non-terminal residue" evidence="9">
    <location>
        <position position="509"/>
    </location>
</feature>
<organism evidence="9 10">
    <name type="scientific">Allacma fusca</name>
    <dbReference type="NCBI Taxonomy" id="39272"/>
    <lineage>
        <taxon>Eukaryota</taxon>
        <taxon>Metazoa</taxon>
        <taxon>Ecdysozoa</taxon>
        <taxon>Arthropoda</taxon>
        <taxon>Hexapoda</taxon>
        <taxon>Collembola</taxon>
        <taxon>Symphypleona</taxon>
        <taxon>Sminthuridae</taxon>
        <taxon>Allacma</taxon>
    </lineage>
</organism>
<dbReference type="PANTHER" id="PTHR42643:SF41">
    <property type="entry name" value="IONOTROPIC RECEPTOR 20A-RELATED"/>
    <property type="match status" value="1"/>
</dbReference>
<dbReference type="EMBL" id="CAJVCH010266580">
    <property type="protein sequence ID" value="CAG7734305.1"/>
    <property type="molecule type" value="Genomic_DNA"/>
</dbReference>
<protein>
    <recommendedName>
        <fullName evidence="11">Ionotropic receptor</fullName>
    </recommendedName>
</protein>
<evidence type="ECO:0000256" key="5">
    <source>
        <dbReference type="ARBA" id="ARBA00023136"/>
    </source>
</evidence>
<accession>A0A8J2KXQ5</accession>
<dbReference type="AlphaFoldDB" id="A0A8J2KXQ5"/>
<keyword evidence="7" id="KW-0325">Glycoprotein</keyword>
<feature type="transmembrane region" description="Helical" evidence="8">
    <location>
        <begin position="201"/>
        <end position="223"/>
    </location>
</feature>
<comment type="subcellular location">
    <subcellularLocation>
        <location evidence="1">Cell membrane</location>
        <topology evidence="1">Multi-pass membrane protein</topology>
    </subcellularLocation>
</comment>
<evidence type="ECO:0000256" key="3">
    <source>
        <dbReference type="ARBA" id="ARBA00022692"/>
    </source>
</evidence>
<dbReference type="InterPro" id="IPR052192">
    <property type="entry name" value="Insect_Ionotropic_Sensory_Rcpt"/>
</dbReference>
<evidence type="ECO:0000313" key="9">
    <source>
        <dbReference type="EMBL" id="CAG7734305.1"/>
    </source>
</evidence>
<dbReference type="PANTHER" id="PTHR42643">
    <property type="entry name" value="IONOTROPIC RECEPTOR 20A-RELATED"/>
    <property type="match status" value="1"/>
</dbReference>
<evidence type="ECO:0000256" key="7">
    <source>
        <dbReference type="ARBA" id="ARBA00023180"/>
    </source>
</evidence>
<evidence type="ECO:0008006" key="11">
    <source>
        <dbReference type="Google" id="ProtNLM"/>
    </source>
</evidence>
<dbReference type="OrthoDB" id="8298634at2759"/>
<keyword evidence="4 8" id="KW-1133">Transmembrane helix</keyword>
<sequence length="509" mass="58436">MPDNASATFIQSLVRAQSRNFHLGNVYEGGYVTGANFNYNNCGPSFLKKNADIINPGACAVMEAKNYLNFTRLIKNHRSILRNVTEAGDSPVGKIVLSIIYSNILHKYLAKYSNLSPSKFDWVVPAEQFHYYSFGQVTDVSVNPFSLFWAMDISSWCFTALSGFLVAIAVYILSKGATPFRTIFRMVVMLLLEQNQFCQNFYRIFGFKATVLIITWSFMALVLTNGYKDILYSLLTFKTTQKLPETFMEILKSNQFILTAEYIHLGGSAKKLSQFRYILEDYQTAQEGRLSLDQNAMIESFNQRVHFTESSLGEVVHSQNENPYKLDLATKYENSTRFIPRSHIYLGSSKTISLYETLVTYILKNKAVVRQGPLLGLFLNRTPFYIQRTAFQPPFVKFLYQITESGLWKFWLEFSRIGDILFKTKIFQYLENSEGKFSHLREAVLPEPEQLKISWLTNIMAIIWGSDKYRIPDKQPLNIGAIRSVFYLYGIGMSIAIVGFILEFRRSVC</sequence>
<comment type="caution">
    <text evidence="9">The sequence shown here is derived from an EMBL/GenBank/DDBJ whole genome shotgun (WGS) entry which is preliminary data.</text>
</comment>
<gene>
    <name evidence="9" type="ORF">AFUS01_LOCUS22703</name>
</gene>
<evidence type="ECO:0000256" key="6">
    <source>
        <dbReference type="ARBA" id="ARBA00023170"/>
    </source>
</evidence>
<evidence type="ECO:0000256" key="4">
    <source>
        <dbReference type="ARBA" id="ARBA00022989"/>
    </source>
</evidence>
<dbReference type="GO" id="GO:0005886">
    <property type="term" value="C:plasma membrane"/>
    <property type="evidence" value="ECO:0007669"/>
    <property type="project" value="UniProtKB-SubCell"/>
</dbReference>
<keyword evidence="5 8" id="KW-0472">Membrane</keyword>
<feature type="transmembrane region" description="Helical" evidence="8">
    <location>
        <begin position="486"/>
        <end position="504"/>
    </location>
</feature>
<keyword evidence="3 8" id="KW-0812">Transmembrane</keyword>
<name>A0A8J2KXQ5_9HEXA</name>
<evidence type="ECO:0000256" key="1">
    <source>
        <dbReference type="ARBA" id="ARBA00004651"/>
    </source>
</evidence>
<evidence type="ECO:0000256" key="8">
    <source>
        <dbReference type="SAM" id="Phobius"/>
    </source>
</evidence>
<evidence type="ECO:0000313" key="10">
    <source>
        <dbReference type="Proteomes" id="UP000708208"/>
    </source>
</evidence>
<reference evidence="9" key="1">
    <citation type="submission" date="2021-06" db="EMBL/GenBank/DDBJ databases">
        <authorList>
            <person name="Hodson N. C."/>
            <person name="Mongue J. A."/>
            <person name="Jaron S. K."/>
        </authorList>
    </citation>
    <scope>NUCLEOTIDE SEQUENCE</scope>
</reference>
<dbReference type="Proteomes" id="UP000708208">
    <property type="component" value="Unassembled WGS sequence"/>
</dbReference>
<evidence type="ECO:0000256" key="2">
    <source>
        <dbReference type="ARBA" id="ARBA00022475"/>
    </source>
</evidence>